<evidence type="ECO:0000313" key="5">
    <source>
        <dbReference type="EMBL" id="KAE8684363.1"/>
    </source>
</evidence>
<dbReference type="AlphaFoldDB" id="A0A6A2YY91"/>
<comment type="caution">
    <text evidence="5">The sequence shown here is derived from an EMBL/GenBank/DDBJ whole genome shotgun (WGS) entry which is preliminary data.</text>
</comment>
<evidence type="ECO:0000256" key="2">
    <source>
        <dbReference type="ARBA" id="ARBA00023125"/>
    </source>
</evidence>
<keyword evidence="2" id="KW-0238">DNA-binding</keyword>
<dbReference type="GO" id="GO:0005634">
    <property type="term" value="C:nucleus"/>
    <property type="evidence" value="ECO:0007669"/>
    <property type="project" value="UniProtKB-SubCell"/>
</dbReference>
<dbReference type="GO" id="GO:0003677">
    <property type="term" value="F:DNA binding"/>
    <property type="evidence" value="ECO:0007669"/>
    <property type="project" value="UniProtKB-KW"/>
</dbReference>
<organism evidence="5 6">
    <name type="scientific">Hibiscus syriacus</name>
    <name type="common">Rose of Sharon</name>
    <dbReference type="NCBI Taxonomy" id="106335"/>
    <lineage>
        <taxon>Eukaryota</taxon>
        <taxon>Viridiplantae</taxon>
        <taxon>Streptophyta</taxon>
        <taxon>Embryophyta</taxon>
        <taxon>Tracheophyta</taxon>
        <taxon>Spermatophyta</taxon>
        <taxon>Magnoliopsida</taxon>
        <taxon>eudicotyledons</taxon>
        <taxon>Gunneridae</taxon>
        <taxon>Pentapetalae</taxon>
        <taxon>rosids</taxon>
        <taxon>malvids</taxon>
        <taxon>Malvales</taxon>
        <taxon>Malvaceae</taxon>
        <taxon>Malvoideae</taxon>
        <taxon>Hibiscus</taxon>
    </lineage>
</organism>
<dbReference type="PANTHER" id="PTHR22952">
    <property type="entry name" value="CAMP-RESPONSE ELEMENT BINDING PROTEIN-RELATED"/>
    <property type="match status" value="1"/>
</dbReference>
<evidence type="ECO:0000313" key="6">
    <source>
        <dbReference type="Proteomes" id="UP000436088"/>
    </source>
</evidence>
<evidence type="ECO:0000256" key="1">
    <source>
        <dbReference type="ARBA" id="ARBA00004123"/>
    </source>
</evidence>
<dbReference type="InterPro" id="IPR043452">
    <property type="entry name" value="BZIP46-like"/>
</dbReference>
<accession>A0A6A2YY91</accession>
<name>A0A6A2YY91_HIBSY</name>
<dbReference type="GO" id="GO:0045893">
    <property type="term" value="P:positive regulation of DNA-templated transcription"/>
    <property type="evidence" value="ECO:0007669"/>
    <property type="project" value="InterPro"/>
</dbReference>
<evidence type="ECO:0000256" key="4">
    <source>
        <dbReference type="SAM" id="MobiDB-lite"/>
    </source>
</evidence>
<dbReference type="Proteomes" id="UP000436088">
    <property type="component" value="Unassembled WGS sequence"/>
</dbReference>
<evidence type="ECO:0000256" key="3">
    <source>
        <dbReference type="ARBA" id="ARBA00023242"/>
    </source>
</evidence>
<dbReference type="PANTHER" id="PTHR22952:SF446">
    <property type="entry name" value="ABSCISIC ACID-INSENSITIVE 5-LIKE PROTEIN 5-RELATED"/>
    <property type="match status" value="1"/>
</dbReference>
<sequence>MNFNNFGSNQPPSVDAGEGGNKPPGNYPISRQPSIYSLTFDELQSTMGGIGKDFGSMNMDELLKNLWSVEETQTMASCSVGTEANGGLQKQGSLTLPRTLSQKTLDEVWKDISVVEDGYRIEQNRHKRIDTK</sequence>
<dbReference type="GO" id="GO:0003700">
    <property type="term" value="F:DNA-binding transcription factor activity"/>
    <property type="evidence" value="ECO:0007669"/>
    <property type="project" value="InterPro"/>
</dbReference>
<feature type="compositionally biased region" description="Polar residues" evidence="4">
    <location>
        <begin position="1"/>
        <end position="12"/>
    </location>
</feature>
<dbReference type="EMBL" id="VEPZ02001240">
    <property type="protein sequence ID" value="KAE8684363.1"/>
    <property type="molecule type" value="Genomic_DNA"/>
</dbReference>
<reference evidence="5" key="1">
    <citation type="submission" date="2019-09" db="EMBL/GenBank/DDBJ databases">
        <title>Draft genome information of white flower Hibiscus syriacus.</title>
        <authorList>
            <person name="Kim Y.-M."/>
        </authorList>
    </citation>
    <scope>NUCLEOTIDE SEQUENCE [LARGE SCALE GENOMIC DNA]</scope>
    <source>
        <strain evidence="5">YM2019G1</strain>
    </source>
</reference>
<keyword evidence="6" id="KW-1185">Reference proteome</keyword>
<gene>
    <name evidence="5" type="ORF">F3Y22_tig00111131pilonHSYRG00004</name>
</gene>
<protein>
    <submittedName>
        <fullName evidence="5">ABSCISIC ACID-INSENSITIVE 5-like protein 7</fullName>
    </submittedName>
</protein>
<feature type="region of interest" description="Disordered" evidence="4">
    <location>
        <begin position="1"/>
        <end position="33"/>
    </location>
</feature>
<proteinExistence type="predicted"/>
<comment type="subcellular location">
    <subcellularLocation>
        <location evidence="1">Nucleus</location>
    </subcellularLocation>
</comment>
<keyword evidence="3" id="KW-0539">Nucleus</keyword>